<dbReference type="Proteomes" id="UP001064489">
    <property type="component" value="Chromosome 5"/>
</dbReference>
<dbReference type="EMBL" id="JAJSOW010000102">
    <property type="protein sequence ID" value="KAI9176756.1"/>
    <property type="molecule type" value="Genomic_DNA"/>
</dbReference>
<protein>
    <submittedName>
        <fullName evidence="1">Uncharacterized protein</fullName>
    </submittedName>
</protein>
<reference evidence="1" key="1">
    <citation type="journal article" date="2022" name="Plant J.">
        <title>Strategies of tolerance reflected in two North American maple genomes.</title>
        <authorList>
            <person name="McEvoy S.L."/>
            <person name="Sezen U.U."/>
            <person name="Trouern-Trend A."/>
            <person name="McMahon S.M."/>
            <person name="Schaberg P.G."/>
            <person name="Yang J."/>
            <person name="Wegrzyn J.L."/>
            <person name="Swenson N.G."/>
        </authorList>
    </citation>
    <scope>NUCLEOTIDE SEQUENCE</scope>
    <source>
        <strain evidence="1">91603</strain>
    </source>
</reference>
<gene>
    <name evidence="1" type="ORF">LWI28_006758</name>
</gene>
<keyword evidence="2" id="KW-1185">Reference proteome</keyword>
<sequence>MKDSLKIRGWAFSYTHGFFGASKETCDVKSNVKGSAGVGIQDNDLQGQNPAHILPCKPPLPIIFITNTNSNQHLYYCNQTRIKRVADFMLVFDPNIHQNKSLHLNCRRLVLSLSILKLYWHLNRLIFDAYKFACL</sequence>
<name>A0AAD5NRQ0_ACENE</name>
<accession>A0AAD5NRQ0</accession>
<dbReference type="AlphaFoldDB" id="A0AAD5NRQ0"/>
<evidence type="ECO:0000313" key="1">
    <source>
        <dbReference type="EMBL" id="KAI9176756.1"/>
    </source>
</evidence>
<proteinExistence type="predicted"/>
<organism evidence="1 2">
    <name type="scientific">Acer negundo</name>
    <name type="common">Box elder</name>
    <dbReference type="NCBI Taxonomy" id="4023"/>
    <lineage>
        <taxon>Eukaryota</taxon>
        <taxon>Viridiplantae</taxon>
        <taxon>Streptophyta</taxon>
        <taxon>Embryophyta</taxon>
        <taxon>Tracheophyta</taxon>
        <taxon>Spermatophyta</taxon>
        <taxon>Magnoliopsida</taxon>
        <taxon>eudicotyledons</taxon>
        <taxon>Gunneridae</taxon>
        <taxon>Pentapetalae</taxon>
        <taxon>rosids</taxon>
        <taxon>malvids</taxon>
        <taxon>Sapindales</taxon>
        <taxon>Sapindaceae</taxon>
        <taxon>Hippocastanoideae</taxon>
        <taxon>Acereae</taxon>
        <taxon>Acer</taxon>
    </lineage>
</organism>
<reference evidence="1" key="2">
    <citation type="submission" date="2023-02" db="EMBL/GenBank/DDBJ databases">
        <authorList>
            <person name="Swenson N.G."/>
            <person name="Wegrzyn J.L."/>
            <person name="Mcevoy S.L."/>
        </authorList>
    </citation>
    <scope>NUCLEOTIDE SEQUENCE</scope>
    <source>
        <strain evidence="1">91603</strain>
        <tissue evidence="1">Leaf</tissue>
    </source>
</reference>
<comment type="caution">
    <text evidence="1">The sequence shown here is derived from an EMBL/GenBank/DDBJ whole genome shotgun (WGS) entry which is preliminary data.</text>
</comment>
<evidence type="ECO:0000313" key="2">
    <source>
        <dbReference type="Proteomes" id="UP001064489"/>
    </source>
</evidence>